<dbReference type="Proteomes" id="UP000050640">
    <property type="component" value="Unplaced"/>
</dbReference>
<protein>
    <submittedName>
        <fullName evidence="2">Uncharacterized protein</fullName>
    </submittedName>
</protein>
<dbReference type="AlphaFoldDB" id="A0A0R3RW91"/>
<name>A0A0R3RW91_9BILA</name>
<organism evidence="1 2">
    <name type="scientific">Elaeophora elaphi</name>
    <dbReference type="NCBI Taxonomy" id="1147741"/>
    <lineage>
        <taxon>Eukaryota</taxon>
        <taxon>Metazoa</taxon>
        <taxon>Ecdysozoa</taxon>
        <taxon>Nematoda</taxon>
        <taxon>Chromadorea</taxon>
        <taxon>Rhabditida</taxon>
        <taxon>Spirurina</taxon>
        <taxon>Spiruromorpha</taxon>
        <taxon>Filarioidea</taxon>
        <taxon>Onchocercidae</taxon>
        <taxon>Elaeophora</taxon>
    </lineage>
</organism>
<evidence type="ECO:0000313" key="1">
    <source>
        <dbReference type="Proteomes" id="UP000050640"/>
    </source>
</evidence>
<evidence type="ECO:0000313" key="2">
    <source>
        <dbReference type="WBParaSite" id="EEL_0000641701-mRNA-1"/>
    </source>
</evidence>
<reference evidence="2" key="1">
    <citation type="submission" date="2017-02" db="UniProtKB">
        <authorList>
            <consortium name="WormBaseParasite"/>
        </authorList>
    </citation>
    <scope>IDENTIFICATION</scope>
</reference>
<keyword evidence="1" id="KW-1185">Reference proteome</keyword>
<sequence length="146" mass="15870">MHYLSFYFATLNKLAAQLAGLAIENIKYLGLKLSVSVPPPPPPELLEPVRMEATERESSSLDVFICSIFISIETTGSGTVSSNSIPPLLFTGQAPPISAPPTVVEANDSPVPDSDSFEKAKRNNIKIDEKSKKNPLFTTLVQSYFV</sequence>
<proteinExistence type="predicted"/>
<dbReference type="WBParaSite" id="EEL_0000641701-mRNA-1">
    <property type="protein sequence ID" value="EEL_0000641701-mRNA-1"/>
    <property type="gene ID" value="EEL_0000641701"/>
</dbReference>
<accession>A0A0R3RW91</accession>